<dbReference type="AlphaFoldDB" id="A0A0S7XL61"/>
<protein>
    <submittedName>
        <fullName evidence="1">Uncharacterized protein</fullName>
    </submittedName>
</protein>
<dbReference type="Proteomes" id="UP000051861">
    <property type="component" value="Unassembled WGS sequence"/>
</dbReference>
<accession>A0A0S7XL61</accession>
<sequence>MSILRSLYIRISRARFRKKFKPLATKKKGNYLVSLPADEQRFAQTLTFLDGLKRMGTAVLLSPRQLEPICTRLKTKAFEILYYEKSAELFSKGFKKMKAELSERHFHAIIELNEPANLSLPYLVPAEMRVCFYADGAFPYYNLMIKGSIVALCEFFNIGATHPKKLFHFSVRQYNKLINRLEKQKPVLLVNSDRDVAWEGGKIIVGKTIPASSPELYEVLYFCDAYYGNHDMLFEFAKVFEKRVLAA</sequence>
<evidence type="ECO:0000313" key="2">
    <source>
        <dbReference type="Proteomes" id="UP000051861"/>
    </source>
</evidence>
<reference evidence="1 2" key="1">
    <citation type="journal article" date="2015" name="Microbiome">
        <title>Genomic resolution of linkages in carbon, nitrogen, and sulfur cycling among widespread estuary sediment bacteria.</title>
        <authorList>
            <person name="Baker B.J."/>
            <person name="Lazar C.S."/>
            <person name="Teske A.P."/>
            <person name="Dick G.J."/>
        </authorList>
    </citation>
    <scope>NUCLEOTIDE SEQUENCE [LARGE SCALE GENOMIC DNA]</scope>
    <source>
        <strain evidence="1">DG_54_3</strain>
    </source>
</reference>
<name>A0A0S7XL61_UNCSA</name>
<comment type="caution">
    <text evidence="1">The sequence shown here is derived from an EMBL/GenBank/DDBJ whole genome shotgun (WGS) entry which is preliminary data.</text>
</comment>
<gene>
    <name evidence="1" type="ORF">AMJ44_14985</name>
</gene>
<evidence type="ECO:0000313" key="1">
    <source>
        <dbReference type="EMBL" id="KPJ62915.1"/>
    </source>
</evidence>
<organism evidence="1 2">
    <name type="scientific">candidate division WOR-1 bacterium DG_54_3</name>
    <dbReference type="NCBI Taxonomy" id="1703775"/>
    <lineage>
        <taxon>Bacteria</taxon>
        <taxon>Bacillati</taxon>
        <taxon>Saganbacteria</taxon>
    </lineage>
</organism>
<proteinExistence type="predicted"/>
<dbReference type="EMBL" id="LIZX01000252">
    <property type="protein sequence ID" value="KPJ62915.1"/>
    <property type="molecule type" value="Genomic_DNA"/>
</dbReference>